<dbReference type="AlphaFoldDB" id="A0A6S9UNL0"/>
<feature type="region of interest" description="Disordered" evidence="1">
    <location>
        <begin position="1"/>
        <end position="33"/>
    </location>
</feature>
<feature type="transmembrane region" description="Helical" evidence="2">
    <location>
        <begin position="178"/>
        <end position="198"/>
    </location>
</feature>
<keyword evidence="2" id="KW-0472">Membrane</keyword>
<sequence>MPTQVGSSAIRAVQDADHEDHHSVDHHSSTRSHDPLALAKDKFKPAIQSFQTGLKAGIKKETTPASLRAKLRAVFCCCCTTGVGLTRMLMSERTREFAMAVVVGESFYVMVQGITTNLIAPCFYAMPPLTLNHWYFEFGSGYMTLTTGSNRDGAYGSADAARSDGALVIDARLLLDDVLAFVFTMITLYWVFTSLDVLHRDWKKKRDRKRARAAANAAAAAAATAAARGTTMGRINQMAGHADEHHDDDDGFSDHDDRYEYDSQRNSSASVEATGPPPTLMLKLADGGLVVSAVFGANLSAAIMQRYGRYLDTYRGTCTGRCAGACTGTSAGTYQGIPEAAAFDSNRGVVHTPELLSQLLGDGFVVISQTDTLLTLTQIQLWRRRRSSTY</sequence>
<name>A0A6S9UNL0_CHRCT</name>
<evidence type="ECO:0000256" key="2">
    <source>
        <dbReference type="SAM" id="Phobius"/>
    </source>
</evidence>
<dbReference type="Gene3D" id="1.10.1200.120">
    <property type="entry name" value="Large-conductance mechanosensitive channel, MscL, domain 1"/>
    <property type="match status" value="1"/>
</dbReference>
<feature type="transmembrane region" description="Helical" evidence="2">
    <location>
        <begin position="97"/>
        <end position="126"/>
    </location>
</feature>
<proteinExistence type="predicted"/>
<evidence type="ECO:0000256" key="1">
    <source>
        <dbReference type="SAM" id="MobiDB-lite"/>
    </source>
</evidence>
<reference evidence="3" key="1">
    <citation type="submission" date="2021-01" db="EMBL/GenBank/DDBJ databases">
        <authorList>
            <person name="Corre E."/>
            <person name="Pelletier E."/>
            <person name="Niang G."/>
            <person name="Scheremetjew M."/>
            <person name="Finn R."/>
            <person name="Kale V."/>
            <person name="Holt S."/>
            <person name="Cochrane G."/>
            <person name="Meng A."/>
            <person name="Brown T."/>
            <person name="Cohen L."/>
        </authorList>
    </citation>
    <scope>NUCLEOTIDE SEQUENCE</scope>
    <source>
        <strain evidence="3">CCMP645</strain>
    </source>
</reference>
<accession>A0A6S9UNL0</accession>
<organism evidence="3">
    <name type="scientific">Chrysotila carterae</name>
    <name type="common">Marine alga</name>
    <name type="synonym">Syracosphaera carterae</name>
    <dbReference type="NCBI Taxonomy" id="13221"/>
    <lineage>
        <taxon>Eukaryota</taxon>
        <taxon>Haptista</taxon>
        <taxon>Haptophyta</taxon>
        <taxon>Prymnesiophyceae</taxon>
        <taxon>Isochrysidales</taxon>
        <taxon>Isochrysidaceae</taxon>
        <taxon>Chrysotila</taxon>
    </lineage>
</organism>
<gene>
    <name evidence="3" type="ORF">PCAR00345_LOCUS13641</name>
    <name evidence="4" type="ORF">PCAR00345_LOCUS13642</name>
</gene>
<dbReference type="EMBL" id="HBIZ01021570">
    <property type="protein sequence ID" value="CAE0761029.1"/>
    <property type="molecule type" value="Transcribed_RNA"/>
</dbReference>
<dbReference type="InterPro" id="IPR036019">
    <property type="entry name" value="MscL_channel"/>
</dbReference>
<keyword evidence="2" id="KW-1133">Transmembrane helix</keyword>
<feature type="compositionally biased region" description="Basic and acidic residues" evidence="1">
    <location>
        <begin position="252"/>
        <end position="263"/>
    </location>
</feature>
<dbReference type="SUPFAM" id="SSF81330">
    <property type="entry name" value="Gated mechanosensitive channel"/>
    <property type="match status" value="1"/>
</dbReference>
<keyword evidence="2" id="KW-0812">Transmembrane</keyword>
<feature type="region of interest" description="Disordered" evidence="1">
    <location>
        <begin position="240"/>
        <end position="275"/>
    </location>
</feature>
<protein>
    <submittedName>
        <fullName evidence="3">Uncharacterized protein</fullName>
    </submittedName>
</protein>
<dbReference type="EMBL" id="HBIZ01021571">
    <property type="protein sequence ID" value="CAE0761030.1"/>
    <property type="molecule type" value="Transcribed_RNA"/>
</dbReference>
<feature type="compositionally biased region" description="Basic and acidic residues" evidence="1">
    <location>
        <begin position="14"/>
        <end position="33"/>
    </location>
</feature>
<evidence type="ECO:0000313" key="4">
    <source>
        <dbReference type="EMBL" id="CAE0761030.1"/>
    </source>
</evidence>
<evidence type="ECO:0000313" key="3">
    <source>
        <dbReference type="EMBL" id="CAE0761029.1"/>
    </source>
</evidence>